<reference evidence="14" key="2">
    <citation type="submission" date="2020-09" db="EMBL/GenBank/DDBJ databases">
        <authorList>
            <person name="Sun Q."/>
            <person name="Sedlacek I."/>
        </authorList>
    </citation>
    <scope>NUCLEOTIDE SEQUENCE</scope>
    <source>
        <strain evidence="14">CCM 7897</strain>
    </source>
</reference>
<dbReference type="Gene3D" id="1.10.760.10">
    <property type="entry name" value="Cytochrome c-like domain"/>
    <property type="match status" value="3"/>
</dbReference>
<feature type="chain" id="PRO_5036906828" evidence="12">
    <location>
        <begin position="26"/>
        <end position="480"/>
    </location>
</feature>
<dbReference type="InterPro" id="IPR009056">
    <property type="entry name" value="Cyt_c-like_dom"/>
</dbReference>
<evidence type="ECO:0000256" key="3">
    <source>
        <dbReference type="ARBA" id="ARBA00022617"/>
    </source>
</evidence>
<accession>A0A917CCF2</accession>
<keyword evidence="11" id="KW-1133">Transmembrane helix</keyword>
<evidence type="ECO:0000256" key="6">
    <source>
        <dbReference type="ARBA" id="ARBA00022737"/>
    </source>
</evidence>
<evidence type="ECO:0000256" key="9">
    <source>
        <dbReference type="PIRSR" id="PIRSR000018-50"/>
    </source>
</evidence>
<feature type="binding site" description="covalent" evidence="9">
    <location>
        <position position="193"/>
    </location>
    <ligand>
        <name>heme c</name>
        <dbReference type="ChEBI" id="CHEBI:61717"/>
        <label>2</label>
    </ligand>
</feature>
<feature type="transmembrane region" description="Helical" evidence="11">
    <location>
        <begin position="440"/>
        <end position="465"/>
    </location>
</feature>
<keyword evidence="4 10" id="KW-0479">Metal-binding</keyword>
<dbReference type="GO" id="GO:0020037">
    <property type="term" value="F:heme binding"/>
    <property type="evidence" value="ECO:0007669"/>
    <property type="project" value="InterPro"/>
</dbReference>
<evidence type="ECO:0000259" key="13">
    <source>
        <dbReference type="PROSITE" id="PS51007"/>
    </source>
</evidence>
<evidence type="ECO:0000256" key="1">
    <source>
        <dbReference type="ARBA" id="ARBA00004236"/>
    </source>
</evidence>
<dbReference type="Pfam" id="PF13442">
    <property type="entry name" value="Cytochrome_CBB3"/>
    <property type="match status" value="1"/>
</dbReference>
<reference evidence="14" key="1">
    <citation type="journal article" date="2014" name="Int. J. Syst. Evol. Microbiol.">
        <title>Complete genome sequence of Corynebacterium casei LMG S-19264T (=DSM 44701T), isolated from a smear-ripened cheese.</title>
        <authorList>
            <consortium name="US DOE Joint Genome Institute (JGI-PGF)"/>
            <person name="Walter F."/>
            <person name="Albersmeier A."/>
            <person name="Kalinowski J."/>
            <person name="Ruckert C."/>
        </authorList>
    </citation>
    <scope>NUCLEOTIDE SEQUENCE</scope>
    <source>
        <strain evidence="14">CCM 7897</strain>
    </source>
</reference>
<feature type="binding site" description="axial binding residue" evidence="10">
    <location>
        <position position="339"/>
    </location>
    <ligand>
        <name>heme c</name>
        <dbReference type="ChEBI" id="CHEBI:61717"/>
        <label>3</label>
    </ligand>
    <ligandPart>
        <name>Fe</name>
        <dbReference type="ChEBI" id="CHEBI:18248"/>
    </ligandPart>
</feature>
<dbReference type="InterPro" id="IPR036909">
    <property type="entry name" value="Cyt_c-like_dom_sf"/>
</dbReference>
<dbReference type="PANTHER" id="PTHR35008:SF8">
    <property type="entry name" value="ALCOHOL DEHYDROGENASE CYTOCHROME C SUBUNIT"/>
    <property type="match status" value="1"/>
</dbReference>
<comment type="caution">
    <text evidence="14">The sequence shown here is derived from an EMBL/GenBank/DDBJ whole genome shotgun (WGS) entry which is preliminary data.</text>
</comment>
<organism evidence="14 15">
    <name type="scientific">Azorhizobium oxalatiphilum</name>
    <dbReference type="NCBI Taxonomy" id="980631"/>
    <lineage>
        <taxon>Bacteria</taxon>
        <taxon>Pseudomonadati</taxon>
        <taxon>Pseudomonadota</taxon>
        <taxon>Alphaproteobacteria</taxon>
        <taxon>Hyphomicrobiales</taxon>
        <taxon>Xanthobacteraceae</taxon>
        <taxon>Azorhizobium</taxon>
    </lineage>
</organism>
<feature type="domain" description="Cytochrome c" evidence="13">
    <location>
        <begin position="31"/>
        <end position="134"/>
    </location>
</feature>
<feature type="binding site" description="covalent" evidence="9">
    <location>
        <position position="45"/>
    </location>
    <ligand>
        <name>heme c</name>
        <dbReference type="ChEBI" id="CHEBI:61717"/>
        <label>1</label>
    </ligand>
</feature>
<evidence type="ECO:0000256" key="8">
    <source>
        <dbReference type="ARBA" id="ARBA00023136"/>
    </source>
</evidence>
<keyword evidence="2" id="KW-1003">Cell membrane</keyword>
<feature type="binding site" description="covalent" evidence="9">
    <location>
        <position position="338"/>
    </location>
    <ligand>
        <name>heme c</name>
        <dbReference type="ChEBI" id="CHEBI:61717"/>
        <label>3</label>
    </ligand>
</feature>
<evidence type="ECO:0000313" key="14">
    <source>
        <dbReference type="EMBL" id="GGF78762.1"/>
    </source>
</evidence>
<protein>
    <submittedName>
        <fullName evidence="14">Cytochrome c</fullName>
    </submittedName>
</protein>
<evidence type="ECO:0000313" key="15">
    <source>
        <dbReference type="Proteomes" id="UP000606044"/>
    </source>
</evidence>
<feature type="domain" description="Cytochrome c" evidence="13">
    <location>
        <begin position="322"/>
        <end position="416"/>
    </location>
</feature>
<keyword evidence="11" id="KW-0812">Transmembrane</keyword>
<feature type="binding site" description="axial binding residue" evidence="10">
    <location>
        <position position="49"/>
    </location>
    <ligand>
        <name>heme c</name>
        <dbReference type="ChEBI" id="CHEBI:61717"/>
        <label>1</label>
    </ligand>
    <ligandPart>
        <name>Fe</name>
        <dbReference type="ChEBI" id="CHEBI:18248"/>
    </ligandPart>
</feature>
<dbReference type="GO" id="GO:0016614">
    <property type="term" value="F:oxidoreductase activity, acting on CH-OH group of donors"/>
    <property type="evidence" value="ECO:0007669"/>
    <property type="project" value="InterPro"/>
</dbReference>
<gene>
    <name evidence="14" type="ORF">GCM10007301_43470</name>
</gene>
<dbReference type="RefSeq" id="WP_188582506.1">
    <property type="nucleotide sequence ID" value="NZ_BMCT01000007.1"/>
</dbReference>
<dbReference type="PANTHER" id="PTHR35008">
    <property type="entry name" value="BLL4482 PROTEIN-RELATED"/>
    <property type="match status" value="1"/>
</dbReference>
<keyword evidence="5 12" id="KW-0732">Signal</keyword>
<evidence type="ECO:0000256" key="12">
    <source>
        <dbReference type="SAM" id="SignalP"/>
    </source>
</evidence>
<evidence type="ECO:0000256" key="5">
    <source>
        <dbReference type="ARBA" id="ARBA00022729"/>
    </source>
</evidence>
<feature type="binding site" description="axial binding residue" evidence="10">
    <location>
        <position position="197"/>
    </location>
    <ligand>
        <name>heme c</name>
        <dbReference type="ChEBI" id="CHEBI:61717"/>
        <label>2</label>
    </ligand>
    <ligandPart>
        <name>Fe</name>
        <dbReference type="ChEBI" id="CHEBI:18248"/>
    </ligandPart>
</feature>
<feature type="binding site" description="covalent" evidence="9">
    <location>
        <position position="196"/>
    </location>
    <ligand>
        <name>heme c</name>
        <dbReference type="ChEBI" id="CHEBI:61717"/>
        <label>2</label>
    </ligand>
</feature>
<sequence length="480" mass="50080">MSLINKLRAALAAAAMVTVAVPAVAQQFPDSVVERGRYLATASDCTACHTNTGGKPMAGGHVISSPVGGIVATNITPSKSFGIGTYTETQFADAVRKGVLPDGTHLFPAMPYTAYAVMTDEDIHALYAYFMQAVTPVDEALTAKTDLPFPLNIRLSMFGWNLLFANAKPFVADPARSAEWNRGRYLVEGAAHCGTCHTPRGIFMQEKTDQPLAGAQVGPWFAPNITKDKTAGIGSWSHDELVTYLKTGRLVGKAQAAGSMGEAITHSFTHMTDADLSAMATYVLDLPASPAGAVAGGTRFDQGKAGNELAGFRGEGFAKGMKGPKEGAQIYSANCASCHGYNAQGTTDAYYPSLFSNSATGGPNAANLVATILFGVDRETGHGHVFMPPFGGQPNAVTSLTNAEVASLSNYVLKTYGNSTLTVTPAEVQTIRIGGPQSDLLLMARVGMGAGAAVALIAALVLLVYGLRRRRPAAPAPTGV</sequence>
<dbReference type="GO" id="GO:0009055">
    <property type="term" value="F:electron transfer activity"/>
    <property type="evidence" value="ECO:0007669"/>
    <property type="project" value="InterPro"/>
</dbReference>
<dbReference type="GO" id="GO:0005506">
    <property type="term" value="F:iron ion binding"/>
    <property type="evidence" value="ECO:0007669"/>
    <property type="project" value="InterPro"/>
</dbReference>
<dbReference type="AlphaFoldDB" id="A0A917CCF2"/>
<evidence type="ECO:0000256" key="10">
    <source>
        <dbReference type="PIRSR" id="PIRSR000018-51"/>
    </source>
</evidence>
<dbReference type="Proteomes" id="UP000606044">
    <property type="component" value="Unassembled WGS sequence"/>
</dbReference>
<evidence type="ECO:0000256" key="7">
    <source>
        <dbReference type="ARBA" id="ARBA00023004"/>
    </source>
</evidence>
<dbReference type="GO" id="GO:0005886">
    <property type="term" value="C:plasma membrane"/>
    <property type="evidence" value="ECO:0007669"/>
    <property type="project" value="UniProtKB-SubCell"/>
</dbReference>
<keyword evidence="6" id="KW-0677">Repeat</keyword>
<keyword evidence="3 9" id="KW-0349">Heme</keyword>
<dbReference type="PROSITE" id="PS51007">
    <property type="entry name" value="CYTC"/>
    <property type="match status" value="3"/>
</dbReference>
<dbReference type="Pfam" id="PF00034">
    <property type="entry name" value="Cytochrom_C"/>
    <property type="match status" value="2"/>
</dbReference>
<proteinExistence type="predicted"/>
<keyword evidence="8 11" id="KW-0472">Membrane</keyword>
<feature type="domain" description="Cytochrome c" evidence="13">
    <location>
        <begin position="178"/>
        <end position="287"/>
    </location>
</feature>
<dbReference type="EMBL" id="BMCT01000007">
    <property type="protein sequence ID" value="GGF78762.1"/>
    <property type="molecule type" value="Genomic_DNA"/>
</dbReference>
<keyword evidence="7 10" id="KW-0408">Iron</keyword>
<evidence type="ECO:0000256" key="2">
    <source>
        <dbReference type="ARBA" id="ARBA00022475"/>
    </source>
</evidence>
<feature type="signal peptide" evidence="12">
    <location>
        <begin position="1"/>
        <end position="25"/>
    </location>
</feature>
<keyword evidence="15" id="KW-1185">Reference proteome</keyword>
<dbReference type="InterPro" id="IPR014353">
    <property type="entry name" value="Membr-bd_ADH_cyt_c"/>
</dbReference>
<dbReference type="SUPFAM" id="SSF46626">
    <property type="entry name" value="Cytochrome c"/>
    <property type="match status" value="3"/>
</dbReference>
<evidence type="ECO:0000256" key="11">
    <source>
        <dbReference type="SAM" id="Phobius"/>
    </source>
</evidence>
<dbReference type="InterPro" id="IPR051459">
    <property type="entry name" value="Cytochrome_c-type_DH"/>
</dbReference>
<feature type="binding site" description="covalent" evidence="9">
    <location>
        <position position="335"/>
    </location>
    <ligand>
        <name>heme c</name>
        <dbReference type="ChEBI" id="CHEBI:61717"/>
        <label>3</label>
    </ligand>
</feature>
<dbReference type="PIRSF" id="PIRSF000018">
    <property type="entry name" value="Mb_ADH_cyt_c"/>
    <property type="match status" value="1"/>
</dbReference>
<feature type="binding site" description="covalent" evidence="9">
    <location>
        <position position="48"/>
    </location>
    <ligand>
        <name>heme c</name>
        <dbReference type="ChEBI" id="CHEBI:61717"/>
        <label>1</label>
    </ligand>
</feature>
<name>A0A917CCF2_9HYPH</name>
<comment type="cofactor">
    <cofactor evidence="9">
        <name>heme c</name>
        <dbReference type="ChEBI" id="CHEBI:61717"/>
    </cofactor>
    <text evidence="9">Binds 3 heme c groups covalently per subunit.</text>
</comment>
<comment type="subcellular location">
    <subcellularLocation>
        <location evidence="1">Cell membrane</location>
    </subcellularLocation>
</comment>
<evidence type="ECO:0000256" key="4">
    <source>
        <dbReference type="ARBA" id="ARBA00022723"/>
    </source>
</evidence>